<keyword evidence="4" id="KW-1185">Reference proteome</keyword>
<dbReference type="Pfam" id="PF13563">
    <property type="entry name" value="2_5_RNA_ligase2"/>
    <property type="match status" value="1"/>
</dbReference>
<reference evidence="3 4" key="1">
    <citation type="submission" date="2020-10" db="EMBL/GenBank/DDBJ databases">
        <title>Phylogeny of dyella-like bacteria.</title>
        <authorList>
            <person name="Fu J."/>
        </authorList>
    </citation>
    <scope>NUCLEOTIDE SEQUENCE [LARGE SCALE GENOMIC DNA]</scope>
    <source>
        <strain evidence="3 4">BB4</strain>
    </source>
</reference>
<sequence>MSSRPTSDAQQLDLLGGASSTPAEVHRLFFALMPDEVTRNSLSRTADALKAGHAALRVRWIAPARYHATVHFLGDHPMLRQDVIQGAKAAGDALVASSFDWSLDLASTFRGREPPLILRGSIVPDALQQLWQNLRERLIRAGQGAQMERTFTPHVTLGYSRGGMLEPTPVEPVRWRVERLALIHSVVGQKDYEVLQRWDLGG</sequence>
<dbReference type="Proteomes" id="UP001620408">
    <property type="component" value="Unassembled WGS sequence"/>
</dbReference>
<comment type="caution">
    <text evidence="3">The sequence shown here is derived from an EMBL/GenBank/DDBJ whole genome shotgun (WGS) entry which is preliminary data.</text>
</comment>
<dbReference type="PANTHER" id="PTHR35561:SF1">
    <property type="entry name" value="RNA 2',3'-CYCLIC PHOSPHODIESTERASE"/>
    <property type="match status" value="1"/>
</dbReference>
<comment type="function">
    <text evidence="2">Hydrolyzes RNA 2',3'-cyclic phosphodiester to an RNA 2'-phosphomonoester.</text>
</comment>
<dbReference type="EC" id="3.1.4.58" evidence="2"/>
<feature type="active site" description="Proton acceptor" evidence="2">
    <location>
        <position position="154"/>
    </location>
</feature>
<dbReference type="HAMAP" id="MF_01940">
    <property type="entry name" value="RNA_CPDase"/>
    <property type="match status" value="1"/>
</dbReference>
<evidence type="ECO:0000256" key="2">
    <source>
        <dbReference type="HAMAP-Rule" id="MF_01940"/>
    </source>
</evidence>
<evidence type="ECO:0000313" key="3">
    <source>
        <dbReference type="EMBL" id="MFK2917687.1"/>
    </source>
</evidence>
<name>A0ABW8K7J1_9GAMM</name>
<dbReference type="NCBIfam" id="TIGR02258">
    <property type="entry name" value="2_5_ligase"/>
    <property type="match status" value="1"/>
</dbReference>
<dbReference type="EMBL" id="JADIKD010000010">
    <property type="protein sequence ID" value="MFK2917687.1"/>
    <property type="molecule type" value="Genomic_DNA"/>
</dbReference>
<dbReference type="InterPro" id="IPR009097">
    <property type="entry name" value="Cyclic_Pdiesterase"/>
</dbReference>
<dbReference type="PANTHER" id="PTHR35561">
    <property type="entry name" value="RNA 2',3'-CYCLIC PHOSPHODIESTERASE"/>
    <property type="match status" value="1"/>
</dbReference>
<dbReference type="Gene3D" id="3.90.1140.10">
    <property type="entry name" value="Cyclic phosphodiesterase"/>
    <property type="match status" value="1"/>
</dbReference>
<proteinExistence type="inferred from homology"/>
<comment type="catalytic activity">
    <reaction evidence="2">
        <text>a 3'-end 2',3'-cyclophospho-ribonucleotide-RNA + H2O = a 3'-end 2'-phospho-ribonucleotide-RNA + H(+)</text>
        <dbReference type="Rhea" id="RHEA:11828"/>
        <dbReference type="Rhea" id="RHEA-COMP:10464"/>
        <dbReference type="Rhea" id="RHEA-COMP:17353"/>
        <dbReference type="ChEBI" id="CHEBI:15377"/>
        <dbReference type="ChEBI" id="CHEBI:15378"/>
        <dbReference type="ChEBI" id="CHEBI:83064"/>
        <dbReference type="ChEBI" id="CHEBI:173113"/>
        <dbReference type="EC" id="3.1.4.58"/>
    </reaction>
</comment>
<organism evidence="3 4">
    <name type="scientific">Dyella koreensis</name>
    <dbReference type="NCBI Taxonomy" id="311235"/>
    <lineage>
        <taxon>Bacteria</taxon>
        <taxon>Pseudomonadati</taxon>
        <taxon>Pseudomonadota</taxon>
        <taxon>Gammaproteobacteria</taxon>
        <taxon>Lysobacterales</taxon>
        <taxon>Rhodanobacteraceae</taxon>
        <taxon>Dyella</taxon>
    </lineage>
</organism>
<dbReference type="RefSeq" id="WP_379986743.1">
    <property type="nucleotide sequence ID" value="NZ_JADIKD010000010.1"/>
</dbReference>
<feature type="active site" description="Proton donor" evidence="2">
    <location>
        <position position="67"/>
    </location>
</feature>
<evidence type="ECO:0000313" key="4">
    <source>
        <dbReference type="Proteomes" id="UP001620408"/>
    </source>
</evidence>
<comment type="similarity">
    <text evidence="2">Belongs to the 2H phosphoesterase superfamily. ThpR family.</text>
</comment>
<feature type="short sequence motif" description="HXTX 2" evidence="2">
    <location>
        <begin position="154"/>
        <end position="157"/>
    </location>
</feature>
<gene>
    <name evidence="3" type="primary">thpR</name>
    <name evidence="3" type="ORF">ISS97_10490</name>
</gene>
<evidence type="ECO:0000256" key="1">
    <source>
        <dbReference type="ARBA" id="ARBA00022801"/>
    </source>
</evidence>
<protein>
    <recommendedName>
        <fullName evidence="2">RNA 2',3'-cyclic phosphodiesterase</fullName>
        <shortName evidence="2">RNA 2',3'-CPDase</shortName>
        <ecNumber evidence="2">3.1.4.58</ecNumber>
    </recommendedName>
</protein>
<accession>A0ABW8K7J1</accession>
<feature type="short sequence motif" description="HXTX 1" evidence="2">
    <location>
        <begin position="67"/>
        <end position="70"/>
    </location>
</feature>
<dbReference type="InterPro" id="IPR004175">
    <property type="entry name" value="RNA_CPDase"/>
</dbReference>
<dbReference type="SUPFAM" id="SSF55144">
    <property type="entry name" value="LigT-like"/>
    <property type="match status" value="1"/>
</dbReference>
<keyword evidence="1 2" id="KW-0378">Hydrolase</keyword>